<organism evidence="2 3">
    <name type="scientific">Magnetospirillum molischianum DSM 120</name>
    <dbReference type="NCBI Taxonomy" id="1150626"/>
    <lineage>
        <taxon>Bacteria</taxon>
        <taxon>Pseudomonadati</taxon>
        <taxon>Pseudomonadota</taxon>
        <taxon>Alphaproteobacteria</taxon>
        <taxon>Rhodospirillales</taxon>
        <taxon>Rhodospirillaceae</taxon>
        <taxon>Magnetospirillum</taxon>
    </lineage>
</organism>
<feature type="region of interest" description="Disordered" evidence="1">
    <location>
        <begin position="294"/>
        <end position="316"/>
    </location>
</feature>
<reference evidence="2 3" key="1">
    <citation type="journal article" date="2012" name="J. Bacteriol.">
        <title>Draft Genome Sequence of the Purple Photosynthetic Bacterium Phaeospirillum molischianum DSM120, a Particularly Versatile Bacterium.</title>
        <authorList>
            <person name="Duquesne K."/>
            <person name="Prima V."/>
            <person name="Ji B."/>
            <person name="Rouy Z."/>
            <person name="Medigue C."/>
            <person name="Talla E."/>
            <person name="Sturgis J.N."/>
        </authorList>
    </citation>
    <scope>NUCLEOTIDE SEQUENCE [LARGE SCALE GENOMIC DNA]</scope>
    <source>
        <strain evidence="3">DSM120</strain>
    </source>
</reference>
<dbReference type="InterPro" id="IPR002908">
    <property type="entry name" value="Frataxin/CyaY"/>
</dbReference>
<gene>
    <name evidence="2" type="ORF">PHAMO_260023</name>
</gene>
<keyword evidence="2" id="KW-0808">Transferase</keyword>
<dbReference type="EMBL" id="CAHP01000019">
    <property type="protein sequence ID" value="CCG41156.1"/>
    <property type="molecule type" value="Genomic_DNA"/>
</dbReference>
<evidence type="ECO:0000313" key="2">
    <source>
        <dbReference type="EMBL" id="CCG41156.1"/>
    </source>
</evidence>
<name>H8FS18_MAGML</name>
<dbReference type="Proteomes" id="UP000004169">
    <property type="component" value="Unassembled WGS sequence"/>
</dbReference>
<dbReference type="OrthoDB" id="9811332at2"/>
<dbReference type="GO" id="GO:0008199">
    <property type="term" value="F:ferric iron binding"/>
    <property type="evidence" value="ECO:0007669"/>
    <property type="project" value="InterPro"/>
</dbReference>
<dbReference type="GO" id="GO:0032259">
    <property type="term" value="P:methylation"/>
    <property type="evidence" value="ECO:0007669"/>
    <property type="project" value="UniProtKB-KW"/>
</dbReference>
<keyword evidence="3" id="KW-1185">Reference proteome</keyword>
<dbReference type="PANTHER" id="PTHR40036:SF1">
    <property type="entry name" value="MACROCIN O-METHYLTRANSFERASE"/>
    <property type="match status" value="1"/>
</dbReference>
<comment type="caution">
    <text evidence="2">The sequence shown here is derived from an EMBL/GenBank/DDBJ whole genome shotgun (WGS) entry which is preliminary data.</text>
</comment>
<keyword evidence="2" id="KW-0489">Methyltransferase</keyword>
<dbReference type="Pfam" id="PF05711">
    <property type="entry name" value="TylF"/>
    <property type="match status" value="1"/>
</dbReference>
<proteinExistence type="predicted"/>
<evidence type="ECO:0000313" key="3">
    <source>
        <dbReference type="Proteomes" id="UP000004169"/>
    </source>
</evidence>
<protein>
    <submittedName>
        <fullName evidence="2">Macrocin-O-methyltransferase</fullName>
    </submittedName>
</protein>
<dbReference type="PANTHER" id="PTHR40036">
    <property type="entry name" value="MACROCIN O-METHYLTRANSFERASE"/>
    <property type="match status" value="1"/>
</dbReference>
<dbReference type="PROSITE" id="PS50810">
    <property type="entry name" value="FRATAXIN_2"/>
    <property type="match status" value="1"/>
</dbReference>
<dbReference type="SUPFAM" id="SSF53335">
    <property type="entry name" value="S-adenosyl-L-methionine-dependent methyltransferases"/>
    <property type="match status" value="2"/>
</dbReference>
<dbReference type="eggNOG" id="COG4122">
    <property type="taxonomic scope" value="Bacteria"/>
</dbReference>
<dbReference type="STRING" id="1150626.PHAMO_260023"/>
<dbReference type="Gene3D" id="3.40.50.150">
    <property type="entry name" value="Vaccinia Virus protein VP39"/>
    <property type="match status" value="2"/>
</dbReference>
<evidence type="ECO:0000256" key="1">
    <source>
        <dbReference type="SAM" id="MobiDB-lite"/>
    </source>
</evidence>
<dbReference type="InterPro" id="IPR008884">
    <property type="entry name" value="TylF_MeTrfase"/>
</dbReference>
<dbReference type="GO" id="GO:0016226">
    <property type="term" value="P:iron-sulfur cluster assembly"/>
    <property type="evidence" value="ECO:0007669"/>
    <property type="project" value="InterPro"/>
</dbReference>
<sequence length="570" mass="63806">MSLYPSLGTDASLADRYLRLIKRSLLNELYLELEAVLHYLLLCRRQGAEPDAEVIRDIAARRPDIMARLVAVRNDGNMVLWPEDGGRPYDPRDISEHVHTMIGCQRLDHLHFCLDAILAEDIPGDMIETGVWRGGATIFMRAHLAAHGVTDRIVWVADSFRGVPAPSVQEDKDYDLSKRRAPILAVSEERVKALFARYDLLDDQVRFLPGWFRDTLPQAPTGPIALLRLDGDLYESTMDALLTLYDRVVPGGFIIIDDYGALPPCRQAVEDFRTERGITTPLEPIDWTGMAWRKEGKRPPRSESSPDAPFTVIERPQPPLSACDFYHTMETPEGVIAGQWDLRTNTAAYLGAVDFAGKSVLEIGPASGYLTFHMEQAGASVTAVEPPLKRLWDVFPHQGIDRDAWRASFLQGIIRVRNSFWYMHHHLKSQTRLIETVPEAVPAAIGRFDIGVLAAILLHTRSPFSILESVAARVNETIIVTDLYDSTLGELPVMRLIPDAEGAAVLDTWWSFSPRFFVQALGCLGFPNAEVHIHHQHGPNGMLAPMFTVVACRPSVSRSKEPGREIRTDR</sequence>
<dbReference type="AlphaFoldDB" id="H8FS18"/>
<accession>H8FS18</accession>
<dbReference type="GO" id="GO:0008168">
    <property type="term" value="F:methyltransferase activity"/>
    <property type="evidence" value="ECO:0007669"/>
    <property type="project" value="UniProtKB-KW"/>
</dbReference>
<dbReference type="eggNOG" id="COG2227">
    <property type="taxonomic scope" value="Bacteria"/>
</dbReference>
<dbReference type="InterPro" id="IPR029063">
    <property type="entry name" value="SAM-dependent_MTases_sf"/>
</dbReference>
<dbReference type="RefSeq" id="WP_002728007.1">
    <property type="nucleotide sequence ID" value="NZ_CAHP01000019.1"/>
</dbReference>